<sequence>MVISSVALFPIFGLLLQLVSVCSTPPELASCCLRGKKEYLTGRSCLHNLRVSSTCQRISTECCECCLLAKDLSVGSHLGHSVSAQCNRAFERCSHVANRLSNMTRSKWSEMAGSHCDTLHCEQLCKEDTKKGAQCFCRSGYKLNDDGLTCSDVDECNEMEKLCNLTTQICRNTIGSYVCDCKNGYAWNATTNTCVDIDECLLFRDNCLPGQRCINAPGSWKCIRILSCGTGYYLNSDSENCVDIDECTLGTHNCLPGYKCRNTHGSFRCDPKVCPPGQKMDFKTGQCLWKKEVCRVGFEANSDGICQGDSVESDFMAVPRLLAHLFFVLDVNECREQTNVCPPTHRCENTIGSYICVRAQSFCNSGYEQDPKTGQCIDINECERGIHSCDSSQECVNLEGSYQCQCQRGYAFNRTTKRCEDVNECRQFGGRVCSFHASCQNTLGSFTCICDLGYELAPDGRNCLDECSLWSSQGTNLCTGACFNTPGSYSCQCPKGYKLSFDGRTCD</sequence>
<reference evidence="14" key="1">
    <citation type="submission" date="2016-06" db="UniProtKB">
        <authorList>
            <consortium name="WormBaseParasite"/>
        </authorList>
    </citation>
    <scope>IDENTIFICATION</scope>
</reference>
<dbReference type="GO" id="GO:0005509">
    <property type="term" value="F:calcium ion binding"/>
    <property type="evidence" value="ECO:0007669"/>
    <property type="project" value="InterPro"/>
</dbReference>
<dbReference type="SMART" id="SM00179">
    <property type="entry name" value="EGF_CA"/>
    <property type="match status" value="7"/>
</dbReference>
<dbReference type="InterPro" id="IPR009030">
    <property type="entry name" value="Growth_fac_rcpt_cys_sf"/>
</dbReference>
<dbReference type="InterPro" id="IPR000152">
    <property type="entry name" value="EGF-type_Asp/Asn_hydroxyl_site"/>
</dbReference>
<evidence type="ECO:0000256" key="8">
    <source>
        <dbReference type="ARBA" id="ARBA00023180"/>
    </source>
</evidence>
<dbReference type="FunFam" id="2.10.25.10:FF:000017">
    <property type="entry name" value="latent-transforming growth factor beta-binding protein 4 isoform X1"/>
    <property type="match status" value="1"/>
</dbReference>
<evidence type="ECO:0000256" key="4">
    <source>
        <dbReference type="ARBA" id="ARBA00022536"/>
    </source>
</evidence>
<dbReference type="WBParaSite" id="SBAD_0000537101-mRNA-1">
    <property type="protein sequence ID" value="SBAD_0000537101-mRNA-1"/>
    <property type="gene ID" value="SBAD_0000537101"/>
</dbReference>
<comment type="similarity">
    <text evidence="2">Belongs to the fibulin family.</text>
</comment>
<dbReference type="PANTHER" id="PTHR24034">
    <property type="entry name" value="EGF-LIKE DOMAIN-CONTAINING PROTEIN"/>
    <property type="match status" value="1"/>
</dbReference>
<dbReference type="InterPro" id="IPR049883">
    <property type="entry name" value="NOTCH1_EGF-like"/>
</dbReference>
<keyword evidence="13" id="KW-1185">Reference proteome</keyword>
<dbReference type="AlphaFoldDB" id="A0A183ING5"/>
<feature type="chain" id="PRO_5043140099" evidence="10">
    <location>
        <begin position="24"/>
        <end position="507"/>
    </location>
</feature>
<dbReference type="SUPFAM" id="SSF57184">
    <property type="entry name" value="Growth factor receptor domain"/>
    <property type="match status" value="2"/>
</dbReference>
<reference evidence="12 13" key="2">
    <citation type="submission" date="2018-11" db="EMBL/GenBank/DDBJ databases">
        <authorList>
            <consortium name="Pathogen Informatics"/>
        </authorList>
    </citation>
    <scope>NUCLEOTIDE SEQUENCE [LARGE SCALE GENOMIC DNA]</scope>
</reference>
<dbReference type="Pfam" id="PF07645">
    <property type="entry name" value="EGF_CA"/>
    <property type="match status" value="7"/>
</dbReference>
<feature type="signal peptide" evidence="10">
    <location>
        <begin position="1"/>
        <end position="23"/>
    </location>
</feature>
<evidence type="ECO:0000256" key="3">
    <source>
        <dbReference type="ARBA" id="ARBA00022525"/>
    </source>
</evidence>
<proteinExistence type="inferred from homology"/>
<dbReference type="PROSITE" id="PS50026">
    <property type="entry name" value="EGF_3"/>
    <property type="match status" value="2"/>
</dbReference>
<dbReference type="InterPro" id="IPR000742">
    <property type="entry name" value="EGF"/>
</dbReference>
<dbReference type="Proteomes" id="UP000270296">
    <property type="component" value="Unassembled WGS sequence"/>
</dbReference>
<evidence type="ECO:0000256" key="6">
    <source>
        <dbReference type="ARBA" id="ARBA00022737"/>
    </source>
</evidence>
<evidence type="ECO:0000256" key="9">
    <source>
        <dbReference type="PROSITE-ProRule" id="PRU00076"/>
    </source>
</evidence>
<organism evidence="14">
    <name type="scientific">Soboliphyme baturini</name>
    <dbReference type="NCBI Taxonomy" id="241478"/>
    <lineage>
        <taxon>Eukaryota</taxon>
        <taxon>Metazoa</taxon>
        <taxon>Ecdysozoa</taxon>
        <taxon>Nematoda</taxon>
        <taxon>Enoplea</taxon>
        <taxon>Dorylaimia</taxon>
        <taxon>Dioctophymatida</taxon>
        <taxon>Dioctophymatoidea</taxon>
        <taxon>Soboliphymatidae</taxon>
        <taxon>Soboliphyme</taxon>
    </lineage>
</organism>
<feature type="domain" description="EGF-like" evidence="11">
    <location>
        <begin position="378"/>
        <end position="420"/>
    </location>
</feature>
<dbReference type="EMBL" id="UZAM01008792">
    <property type="protein sequence ID" value="VDP06439.1"/>
    <property type="molecule type" value="Genomic_DNA"/>
</dbReference>
<dbReference type="InterPro" id="IPR001881">
    <property type="entry name" value="EGF-like_Ca-bd_dom"/>
</dbReference>
<comment type="caution">
    <text evidence="9">Lacks conserved residue(s) required for the propagation of feature annotation.</text>
</comment>
<dbReference type="FunFam" id="2.10.25.10:FF:000005">
    <property type="entry name" value="Fibrillin 2"/>
    <property type="match status" value="1"/>
</dbReference>
<dbReference type="InterPro" id="IPR018097">
    <property type="entry name" value="EGF_Ca-bd_CS"/>
</dbReference>
<dbReference type="PROSITE" id="PS01187">
    <property type="entry name" value="EGF_CA"/>
    <property type="match status" value="1"/>
</dbReference>
<dbReference type="SMART" id="SM00181">
    <property type="entry name" value="EGF"/>
    <property type="match status" value="8"/>
</dbReference>
<dbReference type="PROSITE" id="PS01186">
    <property type="entry name" value="EGF_2"/>
    <property type="match status" value="3"/>
</dbReference>
<evidence type="ECO:0000313" key="14">
    <source>
        <dbReference type="WBParaSite" id="SBAD_0000537101-mRNA-1"/>
    </source>
</evidence>
<dbReference type="FunFam" id="2.10.25.10:FF:000139">
    <property type="entry name" value="Fibulin-1"/>
    <property type="match status" value="1"/>
</dbReference>
<keyword evidence="4 9" id="KW-0245">EGF-like domain</keyword>
<dbReference type="PROSITE" id="PS00010">
    <property type="entry name" value="ASX_HYDROXYL"/>
    <property type="match status" value="2"/>
</dbReference>
<dbReference type="CDD" id="cd00054">
    <property type="entry name" value="EGF_CA"/>
    <property type="match status" value="4"/>
</dbReference>
<dbReference type="Gene3D" id="2.10.25.10">
    <property type="entry name" value="Laminin"/>
    <property type="match status" value="8"/>
</dbReference>
<evidence type="ECO:0000313" key="13">
    <source>
        <dbReference type="Proteomes" id="UP000270296"/>
    </source>
</evidence>
<dbReference type="FunFam" id="2.10.25.10:FF:000038">
    <property type="entry name" value="Fibrillin 2"/>
    <property type="match status" value="1"/>
</dbReference>
<evidence type="ECO:0000256" key="1">
    <source>
        <dbReference type="ARBA" id="ARBA00004613"/>
    </source>
</evidence>
<accession>A0A183ING5</accession>
<keyword evidence="8" id="KW-0325">Glycoprotein</keyword>
<protein>
    <submittedName>
        <fullName evidence="14">Fibulin-1</fullName>
    </submittedName>
</protein>
<comment type="subcellular location">
    <subcellularLocation>
        <location evidence="1">Secreted</location>
    </subcellularLocation>
</comment>
<keyword evidence="6" id="KW-0677">Repeat</keyword>
<evidence type="ECO:0000259" key="11">
    <source>
        <dbReference type="PROSITE" id="PS50026"/>
    </source>
</evidence>
<gene>
    <name evidence="12" type="ORF">SBAD_LOCUS5161</name>
</gene>
<evidence type="ECO:0000256" key="2">
    <source>
        <dbReference type="ARBA" id="ARBA00006127"/>
    </source>
</evidence>
<dbReference type="PANTHER" id="PTHR24034:SF209">
    <property type="entry name" value="EGF-LIKE DOMAIN-CONTAINING PROTEIN"/>
    <property type="match status" value="1"/>
</dbReference>
<keyword evidence="5 10" id="KW-0732">Signal</keyword>
<evidence type="ECO:0000256" key="10">
    <source>
        <dbReference type="SAM" id="SignalP"/>
    </source>
</evidence>
<keyword evidence="3" id="KW-0964">Secreted</keyword>
<feature type="domain" description="EGF-like" evidence="11">
    <location>
        <begin position="421"/>
        <end position="464"/>
    </location>
</feature>
<keyword evidence="7" id="KW-1015">Disulfide bond</keyword>
<dbReference type="InterPro" id="IPR000020">
    <property type="entry name" value="Anaphylatoxin/fibulin"/>
</dbReference>
<evidence type="ECO:0000256" key="7">
    <source>
        <dbReference type="ARBA" id="ARBA00023157"/>
    </source>
</evidence>
<evidence type="ECO:0000256" key="5">
    <source>
        <dbReference type="ARBA" id="ARBA00022729"/>
    </source>
</evidence>
<name>A0A183ING5_9BILA</name>
<dbReference type="InterPro" id="IPR050751">
    <property type="entry name" value="ECM_structural_protein"/>
</dbReference>
<dbReference type="PROSITE" id="PS01177">
    <property type="entry name" value="ANAPHYLATOXIN_1"/>
    <property type="match status" value="1"/>
</dbReference>
<dbReference type="SUPFAM" id="SSF57196">
    <property type="entry name" value="EGF/Laminin"/>
    <property type="match status" value="2"/>
</dbReference>
<dbReference type="GO" id="GO:0005576">
    <property type="term" value="C:extracellular region"/>
    <property type="evidence" value="ECO:0007669"/>
    <property type="project" value="UniProtKB-SubCell"/>
</dbReference>
<evidence type="ECO:0000313" key="12">
    <source>
        <dbReference type="EMBL" id="VDP06439.1"/>
    </source>
</evidence>
<dbReference type="OrthoDB" id="10060424at2759"/>